<feature type="non-terminal residue" evidence="1">
    <location>
        <position position="1"/>
    </location>
</feature>
<evidence type="ECO:0000313" key="1">
    <source>
        <dbReference type="EMBL" id="CAG8583292.1"/>
    </source>
</evidence>
<evidence type="ECO:0000313" key="2">
    <source>
        <dbReference type="Proteomes" id="UP000789860"/>
    </source>
</evidence>
<dbReference type="EMBL" id="CAJVPM010011733">
    <property type="protein sequence ID" value="CAG8583292.1"/>
    <property type="molecule type" value="Genomic_DNA"/>
</dbReference>
<gene>
    <name evidence="1" type="ORF">SCALOS_LOCUS6291</name>
</gene>
<reference evidence="1" key="1">
    <citation type="submission" date="2021-06" db="EMBL/GenBank/DDBJ databases">
        <authorList>
            <person name="Kallberg Y."/>
            <person name="Tangrot J."/>
            <person name="Rosling A."/>
        </authorList>
    </citation>
    <scope>NUCLEOTIDE SEQUENCE</scope>
    <source>
        <strain evidence="1">AU212A</strain>
    </source>
</reference>
<dbReference type="Proteomes" id="UP000789860">
    <property type="component" value="Unassembled WGS sequence"/>
</dbReference>
<sequence length="164" mass="19327">LASNGHTDKNNTTLLDAYQPEEIHSQYVIRIARKDYIMINYLSEVYRISNTHKYYRELKGFTEKVIELVREPYSKFIDNGLPKTYFNLQLLESAKEGYIKRLAIASVKNGFQKLEDYLVQLKFNYSVIWLQTFLEEKLIEKEFKPIDNEDAIVKGTNLVIEKYG</sequence>
<accession>A0ACA9ME46</accession>
<organism evidence="1 2">
    <name type="scientific">Scutellospora calospora</name>
    <dbReference type="NCBI Taxonomy" id="85575"/>
    <lineage>
        <taxon>Eukaryota</taxon>
        <taxon>Fungi</taxon>
        <taxon>Fungi incertae sedis</taxon>
        <taxon>Mucoromycota</taxon>
        <taxon>Glomeromycotina</taxon>
        <taxon>Glomeromycetes</taxon>
        <taxon>Diversisporales</taxon>
        <taxon>Gigasporaceae</taxon>
        <taxon>Scutellospora</taxon>
    </lineage>
</organism>
<proteinExistence type="predicted"/>
<comment type="caution">
    <text evidence="1">The sequence shown here is derived from an EMBL/GenBank/DDBJ whole genome shotgun (WGS) entry which is preliminary data.</text>
</comment>
<name>A0ACA9ME46_9GLOM</name>
<protein>
    <submittedName>
        <fullName evidence="1">2520_t:CDS:1</fullName>
    </submittedName>
</protein>
<keyword evidence="2" id="KW-1185">Reference proteome</keyword>